<evidence type="ECO:0000259" key="1">
    <source>
        <dbReference type="PROSITE" id="PS50053"/>
    </source>
</evidence>
<dbReference type="Pfam" id="PF00240">
    <property type="entry name" value="ubiquitin"/>
    <property type="match status" value="2"/>
</dbReference>
<evidence type="ECO:0000313" key="2">
    <source>
        <dbReference type="EMBL" id="KDP34522.1"/>
    </source>
</evidence>
<name>A0A067KEG8_JATCU</name>
<reference evidence="2 3" key="1">
    <citation type="journal article" date="2014" name="PLoS ONE">
        <title>Global Analysis of Gene Expression Profiles in Physic Nut (Jatropha curcas L.) Seedlings Exposed to Salt Stress.</title>
        <authorList>
            <person name="Zhang L."/>
            <person name="Zhang C."/>
            <person name="Wu P."/>
            <person name="Chen Y."/>
            <person name="Li M."/>
            <person name="Jiang H."/>
            <person name="Wu G."/>
        </authorList>
    </citation>
    <scope>NUCLEOTIDE SEQUENCE [LARGE SCALE GENOMIC DNA]</scope>
    <source>
        <strain evidence="3">cv. GZQX0401</strain>
        <tissue evidence="2">Young leaves</tissue>
    </source>
</reference>
<feature type="domain" description="Ubiquitin-like" evidence="1">
    <location>
        <begin position="143"/>
        <end position="212"/>
    </location>
</feature>
<dbReference type="GO" id="GO:0005654">
    <property type="term" value="C:nucleoplasm"/>
    <property type="evidence" value="ECO:0007669"/>
    <property type="project" value="TreeGrafter"/>
</dbReference>
<dbReference type="CDD" id="cd17039">
    <property type="entry name" value="Ubl_ubiquitin_like"/>
    <property type="match status" value="1"/>
</dbReference>
<feature type="domain" description="Ubiquitin-like" evidence="1">
    <location>
        <begin position="3"/>
        <end position="73"/>
    </location>
</feature>
<dbReference type="OrthoDB" id="814657at2759"/>
<keyword evidence="3" id="KW-1185">Reference proteome</keyword>
<dbReference type="PROSITE" id="PS50053">
    <property type="entry name" value="UBIQUITIN_2"/>
    <property type="match status" value="2"/>
</dbReference>
<dbReference type="STRING" id="180498.A0A067KEG8"/>
<proteinExistence type="predicted"/>
<dbReference type="GO" id="GO:0031593">
    <property type="term" value="F:polyubiquitin modification-dependent protein binding"/>
    <property type="evidence" value="ECO:0007669"/>
    <property type="project" value="TreeGrafter"/>
</dbReference>
<dbReference type="GO" id="GO:0043130">
    <property type="term" value="F:ubiquitin binding"/>
    <property type="evidence" value="ECO:0007669"/>
    <property type="project" value="TreeGrafter"/>
</dbReference>
<dbReference type="Gene3D" id="3.10.20.90">
    <property type="entry name" value="Phosphatidylinositol 3-kinase Catalytic Subunit, Chain A, domain 1"/>
    <property type="match status" value="2"/>
</dbReference>
<organism evidence="2 3">
    <name type="scientific">Jatropha curcas</name>
    <name type="common">Barbados nut</name>
    <dbReference type="NCBI Taxonomy" id="180498"/>
    <lineage>
        <taxon>Eukaryota</taxon>
        <taxon>Viridiplantae</taxon>
        <taxon>Streptophyta</taxon>
        <taxon>Embryophyta</taxon>
        <taxon>Tracheophyta</taxon>
        <taxon>Spermatophyta</taxon>
        <taxon>Magnoliopsida</taxon>
        <taxon>eudicotyledons</taxon>
        <taxon>Gunneridae</taxon>
        <taxon>Pentapetalae</taxon>
        <taxon>rosids</taxon>
        <taxon>fabids</taxon>
        <taxon>Malpighiales</taxon>
        <taxon>Euphorbiaceae</taxon>
        <taxon>Crotonoideae</taxon>
        <taxon>Jatropheae</taxon>
        <taxon>Jatropha</taxon>
    </lineage>
</organism>
<gene>
    <name evidence="2" type="ORF">JCGZ_11072</name>
</gene>
<dbReference type="GO" id="GO:0043161">
    <property type="term" value="P:proteasome-mediated ubiquitin-dependent protein catabolic process"/>
    <property type="evidence" value="ECO:0007669"/>
    <property type="project" value="TreeGrafter"/>
</dbReference>
<evidence type="ECO:0000313" key="3">
    <source>
        <dbReference type="Proteomes" id="UP000027138"/>
    </source>
</evidence>
<dbReference type="GO" id="GO:0070628">
    <property type="term" value="F:proteasome binding"/>
    <property type="evidence" value="ECO:0007669"/>
    <property type="project" value="TreeGrafter"/>
</dbReference>
<dbReference type="Proteomes" id="UP000027138">
    <property type="component" value="Unassembled WGS sequence"/>
</dbReference>
<dbReference type="InterPro" id="IPR029071">
    <property type="entry name" value="Ubiquitin-like_domsf"/>
</dbReference>
<dbReference type="PANTHER" id="PTHR10621:SF0">
    <property type="entry name" value="UV EXCISION REPAIR PROTEIN RAD23"/>
    <property type="match status" value="1"/>
</dbReference>
<dbReference type="EMBL" id="KK914525">
    <property type="protein sequence ID" value="KDP34522.1"/>
    <property type="molecule type" value="Genomic_DNA"/>
</dbReference>
<dbReference type="GO" id="GO:0005829">
    <property type="term" value="C:cytosol"/>
    <property type="evidence" value="ECO:0007669"/>
    <property type="project" value="TreeGrafter"/>
</dbReference>
<dbReference type="SMART" id="SM00213">
    <property type="entry name" value="UBQ"/>
    <property type="match status" value="2"/>
</dbReference>
<dbReference type="SUPFAM" id="SSF54236">
    <property type="entry name" value="Ubiquitin-like"/>
    <property type="match status" value="2"/>
</dbReference>
<protein>
    <recommendedName>
        <fullName evidence="1">Ubiquitin-like domain-containing protein</fullName>
    </recommendedName>
</protein>
<dbReference type="AlphaFoldDB" id="A0A067KEG8"/>
<dbReference type="InterPro" id="IPR000626">
    <property type="entry name" value="Ubiquitin-like_dom"/>
</dbReference>
<accession>A0A067KEG8</accession>
<dbReference type="PANTHER" id="PTHR10621">
    <property type="entry name" value="UV EXCISION REPAIR PROTEIN RAD23"/>
    <property type="match status" value="1"/>
</dbReference>
<sequence>MLVWINYQSLRYPVVLPINPTIEGIKKGIENEQHLGFEVQDQQLFYQSTLLENNNARIEHYGIQPNSEIVLLVIRRINILFNSARLTVSIWDQERVLQLQKKVARMIHTARLHGVELLHNGSELKLDRKISTIPIEDTLVAAVLFGVKVEGKILVYEVIVHNRMTVAQVKQKLHTKYGLEPEKLKLLCSRSRNFLDDGATLMDYGIHKEGTVIPVVGDMFPAIDDII</sequence>